<dbReference type="KEGG" id="bun:Bun01g_19010"/>
<keyword evidence="1" id="KW-0472">Membrane</keyword>
<evidence type="ECO:0000259" key="3">
    <source>
        <dbReference type="Pfam" id="PF16344"/>
    </source>
</evidence>
<dbReference type="PANTHER" id="PTHR30273:SF2">
    <property type="entry name" value="PROTEIN FECR"/>
    <property type="match status" value="1"/>
</dbReference>
<evidence type="ECO:0000259" key="2">
    <source>
        <dbReference type="Pfam" id="PF04773"/>
    </source>
</evidence>
<dbReference type="Pfam" id="PF04773">
    <property type="entry name" value="FecR"/>
    <property type="match status" value="1"/>
</dbReference>
<accession>A0A4Y1VJ16</accession>
<dbReference type="AlphaFoldDB" id="A0A4Y1VJ16"/>
<dbReference type="FunFam" id="2.60.120.1440:FF:000001">
    <property type="entry name" value="Putative anti-sigma factor"/>
    <property type="match status" value="1"/>
</dbReference>
<evidence type="ECO:0000313" key="5">
    <source>
        <dbReference type="Proteomes" id="UP000320533"/>
    </source>
</evidence>
<dbReference type="Proteomes" id="UP000320533">
    <property type="component" value="Chromosome"/>
</dbReference>
<dbReference type="Pfam" id="PF16344">
    <property type="entry name" value="FecR_C"/>
    <property type="match status" value="1"/>
</dbReference>
<sequence length="340" mass="39319">MERDKENFDGWMIDYMAGRLSEEDLQQFHALLNSDVFYKKRFKELSKEYAKYLIPHFAEEEANNYEKLLHRLDLKKRSHSLASSRYFSWRNMRRIAATVALLITSSIACYYVWNDIKNSAQDMVLCQMEVPLGSQTKVVLPDGSVVCLNSGSVLKYDPAFVRNKNREVYLVGEGYFEVHKNTEKPFIVHTEDLNIKVLGTVFNIRAYKEEPNIEVALVEGKVNVFSQSEEKGNIVLRPNQRAVYDKKTRVLFSDAVDAEAKALWTTGRLSFVNESLADIMKDIERRYNVHIIIEAESMKTEIFSGSISSKLSLDEILDYLDVDDKYKWMQNGNVITITDK</sequence>
<dbReference type="PANTHER" id="PTHR30273">
    <property type="entry name" value="PERIPLASMIC SIGNAL SENSOR AND SIGMA FACTOR ACTIVATOR FECR-RELATED"/>
    <property type="match status" value="1"/>
</dbReference>
<evidence type="ECO:0000256" key="1">
    <source>
        <dbReference type="SAM" id="Phobius"/>
    </source>
</evidence>
<feature type="transmembrane region" description="Helical" evidence="1">
    <location>
        <begin position="95"/>
        <end position="113"/>
    </location>
</feature>
<dbReference type="InterPro" id="IPR006860">
    <property type="entry name" value="FecR"/>
</dbReference>
<protein>
    <submittedName>
        <fullName evidence="4">Anti-sigma factor</fullName>
    </submittedName>
</protein>
<gene>
    <name evidence="4" type="ORF">Bun01g_19010</name>
</gene>
<reference evidence="4 5" key="1">
    <citation type="submission" date="2019-06" db="EMBL/GenBank/DDBJ databases">
        <title>Complete genome sequence of Bacteroides uniformis NBRC 113350.</title>
        <authorList>
            <person name="Miura T."/>
            <person name="Furukawa M."/>
            <person name="Shimamura M."/>
            <person name="Ohyama Y."/>
            <person name="Yamazoe A."/>
            <person name="Kawasaki H."/>
        </authorList>
    </citation>
    <scope>NUCLEOTIDE SEQUENCE [LARGE SCALE GENOMIC DNA]</scope>
    <source>
        <strain evidence="4 5">NBRC 113350</strain>
    </source>
</reference>
<dbReference type="Gene3D" id="3.55.50.30">
    <property type="match status" value="1"/>
</dbReference>
<evidence type="ECO:0000313" key="4">
    <source>
        <dbReference type="EMBL" id="BBK87531.1"/>
    </source>
</evidence>
<dbReference type="EMBL" id="AP019724">
    <property type="protein sequence ID" value="BBK87531.1"/>
    <property type="molecule type" value="Genomic_DNA"/>
</dbReference>
<dbReference type="RefSeq" id="WP_057259224.1">
    <property type="nucleotide sequence ID" value="NZ_AP019724.1"/>
</dbReference>
<dbReference type="Gene3D" id="2.60.120.1440">
    <property type="match status" value="1"/>
</dbReference>
<organism evidence="4 5">
    <name type="scientific">Bacteroides uniformis</name>
    <dbReference type="NCBI Taxonomy" id="820"/>
    <lineage>
        <taxon>Bacteria</taxon>
        <taxon>Pseudomonadati</taxon>
        <taxon>Bacteroidota</taxon>
        <taxon>Bacteroidia</taxon>
        <taxon>Bacteroidales</taxon>
        <taxon>Bacteroidaceae</taxon>
        <taxon>Bacteroides</taxon>
    </lineage>
</organism>
<dbReference type="InterPro" id="IPR032508">
    <property type="entry name" value="FecR_C"/>
</dbReference>
<name>A0A4Y1VJ16_BACUN</name>
<feature type="domain" description="Protein FecR C-terminal" evidence="3">
    <location>
        <begin position="268"/>
        <end position="337"/>
    </location>
</feature>
<dbReference type="InterPro" id="IPR012373">
    <property type="entry name" value="Ferrdict_sens_TM"/>
</dbReference>
<keyword evidence="1" id="KW-1133">Transmembrane helix</keyword>
<dbReference type="GO" id="GO:0016989">
    <property type="term" value="F:sigma factor antagonist activity"/>
    <property type="evidence" value="ECO:0007669"/>
    <property type="project" value="TreeGrafter"/>
</dbReference>
<proteinExistence type="predicted"/>
<feature type="domain" description="FecR protein" evidence="2">
    <location>
        <begin position="130"/>
        <end position="223"/>
    </location>
</feature>
<dbReference type="PIRSF" id="PIRSF018266">
    <property type="entry name" value="FecR"/>
    <property type="match status" value="1"/>
</dbReference>
<keyword evidence="1" id="KW-0812">Transmembrane</keyword>